<keyword evidence="1" id="KW-0732">Signal</keyword>
<feature type="chain" id="PRO_5034711779" evidence="1">
    <location>
        <begin position="19"/>
        <end position="225"/>
    </location>
</feature>
<proteinExistence type="predicted"/>
<reference evidence="2 3" key="1">
    <citation type="submission" date="2019-07" db="EMBL/GenBank/DDBJ databases">
        <title>Venturia inaequalis Genome Resource.</title>
        <authorList>
            <person name="Lichtner F.J."/>
        </authorList>
    </citation>
    <scope>NUCLEOTIDE SEQUENCE [LARGE SCALE GENOMIC DNA]</scope>
    <source>
        <strain evidence="2 3">DMI_063113</strain>
    </source>
</reference>
<protein>
    <submittedName>
        <fullName evidence="2">Uncharacterized protein</fullName>
    </submittedName>
</protein>
<accession>A0A8H3Z7V5</accession>
<dbReference type="EMBL" id="WNWR01000259">
    <property type="protein sequence ID" value="KAE9986408.1"/>
    <property type="molecule type" value="Genomic_DNA"/>
</dbReference>
<evidence type="ECO:0000256" key="1">
    <source>
        <dbReference type="SAM" id="SignalP"/>
    </source>
</evidence>
<evidence type="ECO:0000313" key="2">
    <source>
        <dbReference type="EMBL" id="KAE9986408.1"/>
    </source>
</evidence>
<name>A0A8H3Z7V5_VENIN</name>
<comment type="caution">
    <text evidence="2">The sequence shown here is derived from an EMBL/GenBank/DDBJ whole genome shotgun (WGS) entry which is preliminary data.</text>
</comment>
<dbReference type="AlphaFoldDB" id="A0A8H3Z7V5"/>
<feature type="signal peptide" evidence="1">
    <location>
        <begin position="1"/>
        <end position="18"/>
    </location>
</feature>
<keyword evidence="3" id="KW-1185">Reference proteome</keyword>
<gene>
    <name evidence="2" type="ORF">EG327_004297</name>
</gene>
<organism evidence="2 3">
    <name type="scientific">Venturia inaequalis</name>
    <name type="common">Apple scab fungus</name>
    <dbReference type="NCBI Taxonomy" id="5025"/>
    <lineage>
        <taxon>Eukaryota</taxon>
        <taxon>Fungi</taxon>
        <taxon>Dikarya</taxon>
        <taxon>Ascomycota</taxon>
        <taxon>Pezizomycotina</taxon>
        <taxon>Dothideomycetes</taxon>
        <taxon>Pleosporomycetidae</taxon>
        <taxon>Venturiales</taxon>
        <taxon>Venturiaceae</taxon>
        <taxon>Venturia</taxon>
    </lineage>
</organism>
<sequence>MKTSFVVVTVALAVSAIAHPSLMKRQSDEEWTLIESYADWMAKYIPAARKAGPECFDTLNGALQHAPCAPRDDDEQCLCAKDVRDKNLPKDLPETCSSVLDMVCEFREDNKDTFQKVFGNSTAAHRLLTRRQATNTETDLDIEEMRQVLKEELTEIVGPACMSTLDEAIDTSNNQDCPCNPKAAKEKLKLEGTCKMVLDIFCEAYNESEGLSEGLGDFVEDDSKA</sequence>
<evidence type="ECO:0000313" key="3">
    <source>
        <dbReference type="Proteomes" id="UP000490939"/>
    </source>
</evidence>
<dbReference type="Proteomes" id="UP000490939">
    <property type="component" value="Unassembled WGS sequence"/>
</dbReference>